<dbReference type="Proteomes" id="UP000019116">
    <property type="component" value="Chromosome 2A"/>
</dbReference>
<proteinExistence type="predicted"/>
<feature type="region of interest" description="Disordered" evidence="1">
    <location>
        <begin position="177"/>
        <end position="239"/>
    </location>
</feature>
<protein>
    <submittedName>
        <fullName evidence="2">Uncharacterized protein</fullName>
    </submittedName>
</protein>
<organism evidence="2">
    <name type="scientific">Triticum aestivum</name>
    <name type="common">Wheat</name>
    <dbReference type="NCBI Taxonomy" id="4565"/>
    <lineage>
        <taxon>Eukaryota</taxon>
        <taxon>Viridiplantae</taxon>
        <taxon>Streptophyta</taxon>
        <taxon>Embryophyta</taxon>
        <taxon>Tracheophyta</taxon>
        <taxon>Spermatophyta</taxon>
        <taxon>Magnoliopsida</taxon>
        <taxon>Liliopsida</taxon>
        <taxon>Poales</taxon>
        <taxon>Poaceae</taxon>
        <taxon>BOP clade</taxon>
        <taxon>Pooideae</taxon>
        <taxon>Triticodae</taxon>
        <taxon>Triticeae</taxon>
        <taxon>Triticinae</taxon>
        <taxon>Triticum</taxon>
    </lineage>
</organism>
<dbReference type="AlphaFoldDB" id="A0A3B6AX91"/>
<dbReference type="Gramene" id="TraesNOR2A03G00666640.1">
    <property type="protein sequence ID" value="TraesNOR2A03G00666640.1"/>
    <property type="gene ID" value="TraesNOR2A03G00666640"/>
</dbReference>
<reference evidence="2" key="1">
    <citation type="submission" date="2018-08" db="EMBL/GenBank/DDBJ databases">
        <authorList>
            <person name="Rossello M."/>
        </authorList>
    </citation>
    <scope>NUCLEOTIDE SEQUENCE [LARGE SCALE GENOMIC DNA]</scope>
    <source>
        <strain evidence="2">cv. Chinese Spring</strain>
    </source>
</reference>
<evidence type="ECO:0000313" key="3">
    <source>
        <dbReference type="Proteomes" id="UP000019116"/>
    </source>
</evidence>
<dbReference type="Gramene" id="TraesLDM2A03G00660990.1">
    <property type="protein sequence ID" value="TraesLDM2A03G00660990.1"/>
    <property type="gene ID" value="TraesLDM2A03G00660990"/>
</dbReference>
<keyword evidence="3" id="KW-1185">Reference proteome</keyword>
<dbReference type="Gramene" id="TraesPARA_EIv1.0_0415690.1">
    <property type="protein sequence ID" value="TraesPARA_EIv1.0_0415690.1.CDS"/>
    <property type="gene ID" value="TraesPARA_EIv1.0_0415690"/>
</dbReference>
<evidence type="ECO:0000313" key="2">
    <source>
        <dbReference type="EnsemblPlants" id="TraesCS2A02G224400.1"/>
    </source>
</evidence>
<dbReference type="Gramene" id="TraesWEE_scaffold_016985_01G000100.1">
    <property type="protein sequence ID" value="TraesWEE_scaffold_016985_01G000100.1"/>
    <property type="gene ID" value="TraesWEE_scaffold_016985_01G000100"/>
</dbReference>
<dbReference type="Gramene" id="TraesROB_scaffold_020108_01G000100.1">
    <property type="protein sequence ID" value="TraesROB_scaffold_020108_01G000100.1"/>
    <property type="gene ID" value="TraesROB_scaffold_020108_01G000100"/>
</dbReference>
<dbReference type="EnsemblPlants" id="TraesCS2A02G224400.1">
    <property type="protein sequence ID" value="TraesCS2A02G224400.1"/>
    <property type="gene ID" value="TraesCS2A02G224400"/>
</dbReference>
<dbReference type="Gramene" id="TraesCLE_scaffold_047188_01G000100.1">
    <property type="protein sequence ID" value="TraesCLE_scaffold_047188_01G000100.1"/>
    <property type="gene ID" value="TraesCLE_scaffold_047188_01G000100"/>
</dbReference>
<dbReference type="Gramene" id="TraesMAC2A03G00656300.1">
    <property type="protein sequence ID" value="TraesMAC2A03G00656300.1"/>
    <property type="gene ID" value="TraesMAC2A03G00656300"/>
</dbReference>
<feature type="compositionally biased region" description="Basic residues" evidence="1">
    <location>
        <begin position="220"/>
        <end position="230"/>
    </location>
</feature>
<dbReference type="Gramene" id="TraesSTA2A03G00656420.1">
    <property type="protein sequence ID" value="TraesSTA2A03G00656420.1"/>
    <property type="gene ID" value="TraesSTA2A03G00656420"/>
</dbReference>
<sequence length="239" mass="25930">MAERKGCHSDESTNEATTTYQFRVFGLAGLVNSKRYLAFLAIPKTEVLVESTKTFLSIPGCRVLAATRAAARPTVQQGGLELVMPEKGGADQQHGGSNGRARWRCTGCPSSSPRTRAEAGGQRKRRLAVKQVQCAAELDEFRRGRQGCRVGRVWMEAARTCSRLTAGEMVKVLQQRRTYEEEEGGGHGVAKAGAGQPGTAGLVSMGAPAPAEDDDDRPVRRGGSKRKRDERKREAMDRA</sequence>
<dbReference type="Gramene" id="TraesCS2A03G0483700.1">
    <property type="protein sequence ID" value="TraesCS2A03G0483700.1.CDS"/>
    <property type="gene ID" value="TraesCS2A03G0483700"/>
</dbReference>
<dbReference type="Gramene" id="TraesLAC2A03G00661750.1">
    <property type="protein sequence ID" value="TraesLAC2A03G00661750.1"/>
    <property type="gene ID" value="TraesLAC2A03G00661750"/>
</dbReference>
<feature type="region of interest" description="Disordered" evidence="1">
    <location>
        <begin position="88"/>
        <end position="124"/>
    </location>
</feature>
<reference evidence="2" key="2">
    <citation type="submission" date="2018-10" db="UniProtKB">
        <authorList>
            <consortium name="EnsemblPlants"/>
        </authorList>
    </citation>
    <scope>IDENTIFICATION</scope>
</reference>
<dbReference type="Gramene" id="TraesSYM2A03G00664760.1">
    <property type="protein sequence ID" value="TraesSYM2A03G00664760.1"/>
    <property type="gene ID" value="TraesSYM2A03G00664760"/>
</dbReference>
<dbReference type="Gramene" id="TraesCAD_scaffold_006266_01G000100.1">
    <property type="protein sequence ID" value="TraesCAD_scaffold_006266_01G000100.1"/>
    <property type="gene ID" value="TraesCAD_scaffold_006266_01G000100"/>
</dbReference>
<dbReference type="Gramene" id="TraesARI2A03G00665260.1">
    <property type="protein sequence ID" value="TraesARI2A03G00665260.1"/>
    <property type="gene ID" value="TraesARI2A03G00665260"/>
</dbReference>
<accession>A0A3B6AX91</accession>
<name>A0A3B6AX91_WHEAT</name>
<dbReference type="Gramene" id="TraesRN2A0100454500.1">
    <property type="protein sequence ID" value="TraesRN2A0100454500.1"/>
    <property type="gene ID" value="TraesRN2A0100454500"/>
</dbReference>
<evidence type="ECO:0000256" key="1">
    <source>
        <dbReference type="SAM" id="MobiDB-lite"/>
    </source>
</evidence>
<dbReference type="Gramene" id="TraesJAG2A03G00658960.1">
    <property type="protein sequence ID" value="TraesJAG2A03G00658960.1"/>
    <property type="gene ID" value="TraesJAG2A03G00658960"/>
</dbReference>
<dbReference type="Gramene" id="TraesCS2A02G224400.1">
    <property type="protein sequence ID" value="TraesCS2A02G224400.1"/>
    <property type="gene ID" value="TraesCS2A02G224400"/>
</dbReference>
<dbReference type="Gramene" id="TraesJUL2A03G00662260.1">
    <property type="protein sequence ID" value="TraesJUL2A03G00662260.1"/>
    <property type="gene ID" value="TraesJUL2A03G00662260"/>
</dbReference>